<dbReference type="GO" id="GO:0042800">
    <property type="term" value="F:histone H3K4 methyltransferase activity"/>
    <property type="evidence" value="ECO:0007669"/>
    <property type="project" value="TreeGrafter"/>
</dbReference>
<sequence length="128" mass="14716">MNPPMKINSRYWFQIFCSGNLSIVNELRRTPPHIDNEELKTTVESNSHTTIRELGRNHNCGSNCHEIDIMYEKLMKKQPALLSWNGALLLHDNARSHKASITVDKLTSLQYEILPHAPYSPDISPIDY</sequence>
<name>A0A8X6N887_NEPPI</name>
<comment type="caution">
    <text evidence="1">The sequence shown here is derived from an EMBL/GenBank/DDBJ whole genome shotgun (WGS) entry which is preliminary data.</text>
</comment>
<keyword evidence="2" id="KW-1185">Reference proteome</keyword>
<evidence type="ECO:0000313" key="1">
    <source>
        <dbReference type="EMBL" id="GFS99564.1"/>
    </source>
</evidence>
<gene>
    <name evidence="1" type="ORF">NPIL_332651</name>
</gene>
<dbReference type="GO" id="GO:0046975">
    <property type="term" value="F:histone H3K36 methyltransferase activity"/>
    <property type="evidence" value="ECO:0007669"/>
    <property type="project" value="TreeGrafter"/>
</dbReference>
<dbReference type="InterPro" id="IPR052709">
    <property type="entry name" value="Transposase-MT_Hybrid"/>
</dbReference>
<dbReference type="OrthoDB" id="7552475at2759"/>
<dbReference type="EMBL" id="BMAW01101478">
    <property type="protein sequence ID" value="GFS99564.1"/>
    <property type="molecule type" value="Genomic_DNA"/>
</dbReference>
<dbReference type="AlphaFoldDB" id="A0A8X6N887"/>
<dbReference type="GO" id="GO:0031297">
    <property type="term" value="P:replication fork processing"/>
    <property type="evidence" value="ECO:0007669"/>
    <property type="project" value="TreeGrafter"/>
</dbReference>
<dbReference type="GO" id="GO:0005634">
    <property type="term" value="C:nucleus"/>
    <property type="evidence" value="ECO:0007669"/>
    <property type="project" value="TreeGrafter"/>
</dbReference>
<reference evidence="1" key="1">
    <citation type="submission" date="2020-08" db="EMBL/GenBank/DDBJ databases">
        <title>Multicomponent nature underlies the extraordinary mechanical properties of spider dragline silk.</title>
        <authorList>
            <person name="Kono N."/>
            <person name="Nakamura H."/>
            <person name="Mori M."/>
            <person name="Yoshida Y."/>
            <person name="Ohtoshi R."/>
            <person name="Malay A.D."/>
            <person name="Moran D.A.P."/>
            <person name="Tomita M."/>
            <person name="Numata K."/>
            <person name="Arakawa K."/>
        </authorList>
    </citation>
    <scope>NUCLEOTIDE SEQUENCE</scope>
</reference>
<dbReference type="Proteomes" id="UP000887013">
    <property type="component" value="Unassembled WGS sequence"/>
</dbReference>
<dbReference type="PANTHER" id="PTHR46060:SF2">
    <property type="entry name" value="HISTONE-LYSINE N-METHYLTRANSFERASE SETMAR"/>
    <property type="match status" value="1"/>
</dbReference>
<dbReference type="GO" id="GO:0035861">
    <property type="term" value="C:site of double-strand break"/>
    <property type="evidence" value="ECO:0007669"/>
    <property type="project" value="TreeGrafter"/>
</dbReference>
<dbReference type="GO" id="GO:0000014">
    <property type="term" value="F:single-stranded DNA endodeoxyribonuclease activity"/>
    <property type="evidence" value="ECO:0007669"/>
    <property type="project" value="TreeGrafter"/>
</dbReference>
<dbReference type="Gene3D" id="3.30.420.10">
    <property type="entry name" value="Ribonuclease H-like superfamily/Ribonuclease H"/>
    <property type="match status" value="1"/>
</dbReference>
<dbReference type="GO" id="GO:0044547">
    <property type="term" value="F:DNA topoisomerase binding"/>
    <property type="evidence" value="ECO:0007669"/>
    <property type="project" value="TreeGrafter"/>
</dbReference>
<dbReference type="GO" id="GO:0003690">
    <property type="term" value="F:double-stranded DNA binding"/>
    <property type="evidence" value="ECO:0007669"/>
    <property type="project" value="TreeGrafter"/>
</dbReference>
<proteinExistence type="predicted"/>
<dbReference type="PANTHER" id="PTHR46060">
    <property type="entry name" value="MARINER MOS1 TRANSPOSASE-LIKE PROTEIN"/>
    <property type="match status" value="1"/>
</dbReference>
<dbReference type="GO" id="GO:0006303">
    <property type="term" value="P:double-strand break repair via nonhomologous end joining"/>
    <property type="evidence" value="ECO:0007669"/>
    <property type="project" value="TreeGrafter"/>
</dbReference>
<dbReference type="GO" id="GO:0044774">
    <property type="term" value="P:mitotic DNA integrity checkpoint signaling"/>
    <property type="evidence" value="ECO:0007669"/>
    <property type="project" value="TreeGrafter"/>
</dbReference>
<dbReference type="GO" id="GO:0000793">
    <property type="term" value="C:condensed chromosome"/>
    <property type="evidence" value="ECO:0007669"/>
    <property type="project" value="TreeGrafter"/>
</dbReference>
<evidence type="ECO:0000313" key="2">
    <source>
        <dbReference type="Proteomes" id="UP000887013"/>
    </source>
</evidence>
<dbReference type="InterPro" id="IPR036397">
    <property type="entry name" value="RNaseH_sf"/>
</dbReference>
<accession>A0A8X6N887</accession>
<organism evidence="1 2">
    <name type="scientific">Nephila pilipes</name>
    <name type="common">Giant wood spider</name>
    <name type="synonym">Nephila maculata</name>
    <dbReference type="NCBI Taxonomy" id="299642"/>
    <lineage>
        <taxon>Eukaryota</taxon>
        <taxon>Metazoa</taxon>
        <taxon>Ecdysozoa</taxon>
        <taxon>Arthropoda</taxon>
        <taxon>Chelicerata</taxon>
        <taxon>Arachnida</taxon>
        <taxon>Araneae</taxon>
        <taxon>Araneomorphae</taxon>
        <taxon>Entelegynae</taxon>
        <taxon>Araneoidea</taxon>
        <taxon>Nephilidae</taxon>
        <taxon>Nephila</taxon>
    </lineage>
</organism>
<protein>
    <submittedName>
        <fullName evidence="1">HTH_48 domain-containing protein</fullName>
    </submittedName>
</protein>
<dbReference type="GO" id="GO:0003697">
    <property type="term" value="F:single-stranded DNA binding"/>
    <property type="evidence" value="ECO:0007669"/>
    <property type="project" value="TreeGrafter"/>
</dbReference>
<dbReference type="GO" id="GO:0000729">
    <property type="term" value="P:DNA double-strand break processing"/>
    <property type="evidence" value="ECO:0007669"/>
    <property type="project" value="TreeGrafter"/>
</dbReference>
<dbReference type="GO" id="GO:0015074">
    <property type="term" value="P:DNA integration"/>
    <property type="evidence" value="ECO:0007669"/>
    <property type="project" value="TreeGrafter"/>
</dbReference>